<dbReference type="GO" id="GO:0006297">
    <property type="term" value="P:nucleotide-excision repair, DNA gap filling"/>
    <property type="evidence" value="ECO:0007669"/>
    <property type="project" value="TreeGrafter"/>
</dbReference>
<name>A0A367K875_RHIST</name>
<evidence type="ECO:0000256" key="15">
    <source>
        <dbReference type="ARBA" id="ARBA00023242"/>
    </source>
</evidence>
<dbReference type="InterPro" id="IPR001357">
    <property type="entry name" value="BRCT_dom"/>
</dbReference>
<evidence type="ECO:0000256" key="6">
    <source>
        <dbReference type="ARBA" id="ARBA00022598"/>
    </source>
</evidence>
<keyword evidence="10" id="KW-0227">DNA damage</keyword>
<feature type="domain" description="BRCT" evidence="21">
    <location>
        <begin position="778"/>
        <end position="839"/>
    </location>
</feature>
<dbReference type="Pfam" id="PF04679">
    <property type="entry name" value="DNA_ligase_A_C"/>
    <property type="match status" value="1"/>
</dbReference>
<dbReference type="AlphaFoldDB" id="A0A367K875"/>
<evidence type="ECO:0000256" key="12">
    <source>
        <dbReference type="ARBA" id="ARBA00022842"/>
    </source>
</evidence>
<dbReference type="Pfam" id="PF01068">
    <property type="entry name" value="DNA_ligase_A_M"/>
    <property type="match status" value="1"/>
</dbReference>
<evidence type="ECO:0000256" key="17">
    <source>
        <dbReference type="ARBA" id="ARBA00031942"/>
    </source>
</evidence>
<evidence type="ECO:0000313" key="23">
    <source>
        <dbReference type="Proteomes" id="UP000253551"/>
    </source>
</evidence>
<keyword evidence="8" id="KW-0677">Repeat</keyword>
<dbReference type="Pfam" id="PF16589">
    <property type="entry name" value="BRCT_2"/>
    <property type="match status" value="1"/>
</dbReference>
<dbReference type="InterPro" id="IPR044125">
    <property type="entry name" value="Adenylation_DNA_ligase_IV"/>
</dbReference>
<accession>A0A367K875</accession>
<evidence type="ECO:0000256" key="9">
    <source>
        <dbReference type="ARBA" id="ARBA00022741"/>
    </source>
</evidence>
<dbReference type="Gene3D" id="3.40.50.10190">
    <property type="entry name" value="BRCT domain"/>
    <property type="match status" value="2"/>
</dbReference>
<dbReference type="Gene3D" id="1.10.3260.10">
    <property type="entry name" value="DNA ligase, ATP-dependent, N-terminal domain"/>
    <property type="match status" value="1"/>
</dbReference>
<dbReference type="GO" id="GO:0071897">
    <property type="term" value="P:DNA biosynthetic process"/>
    <property type="evidence" value="ECO:0007669"/>
    <property type="project" value="InterPro"/>
</dbReference>
<dbReference type="InterPro" id="IPR016059">
    <property type="entry name" value="DNA_ligase_ATP-dep_CS"/>
</dbReference>
<proteinExistence type="inferred from homology"/>
<dbReference type="GO" id="GO:0003677">
    <property type="term" value="F:DNA binding"/>
    <property type="evidence" value="ECO:0007669"/>
    <property type="project" value="InterPro"/>
</dbReference>
<dbReference type="Gene3D" id="2.40.50.140">
    <property type="entry name" value="Nucleic acid-binding proteins"/>
    <property type="match status" value="1"/>
</dbReference>
<dbReference type="GO" id="GO:0003910">
    <property type="term" value="F:DNA ligase (ATP) activity"/>
    <property type="evidence" value="ECO:0007669"/>
    <property type="project" value="UniProtKB-EC"/>
</dbReference>
<dbReference type="InterPro" id="IPR036420">
    <property type="entry name" value="BRCT_dom_sf"/>
</dbReference>
<dbReference type="GO" id="GO:0005524">
    <property type="term" value="F:ATP binding"/>
    <property type="evidence" value="ECO:0007669"/>
    <property type="project" value="UniProtKB-KW"/>
</dbReference>
<dbReference type="InterPro" id="IPR029710">
    <property type="entry name" value="LIG4"/>
</dbReference>
<dbReference type="STRING" id="4846.A0A367K875"/>
<dbReference type="PROSITE" id="PS50160">
    <property type="entry name" value="DNA_LIGASE_A3"/>
    <property type="match status" value="1"/>
</dbReference>
<evidence type="ECO:0000256" key="19">
    <source>
        <dbReference type="RuleBase" id="RU004196"/>
    </source>
</evidence>
<keyword evidence="13" id="KW-0233">DNA recombination</keyword>
<dbReference type="SUPFAM" id="SSF52113">
    <property type="entry name" value="BRCT domain"/>
    <property type="match status" value="2"/>
</dbReference>
<evidence type="ECO:0000256" key="13">
    <source>
        <dbReference type="ARBA" id="ARBA00023172"/>
    </source>
</evidence>
<evidence type="ECO:0000256" key="14">
    <source>
        <dbReference type="ARBA" id="ARBA00023204"/>
    </source>
</evidence>
<keyword evidence="23" id="KW-1185">Reference proteome</keyword>
<reference evidence="22 23" key="1">
    <citation type="journal article" date="2018" name="G3 (Bethesda)">
        <title>Phylogenetic and Phylogenomic Definition of Rhizopus Species.</title>
        <authorList>
            <person name="Gryganskyi A.P."/>
            <person name="Golan J."/>
            <person name="Dolatabadi S."/>
            <person name="Mondo S."/>
            <person name="Robb S."/>
            <person name="Idnurm A."/>
            <person name="Muszewska A."/>
            <person name="Steczkiewicz K."/>
            <person name="Masonjones S."/>
            <person name="Liao H.L."/>
            <person name="Gajdeczka M.T."/>
            <person name="Anike F."/>
            <person name="Vuek A."/>
            <person name="Anishchenko I.M."/>
            <person name="Voigt K."/>
            <person name="de Hoog G.S."/>
            <person name="Smith M.E."/>
            <person name="Heitman J."/>
            <person name="Vilgalys R."/>
            <person name="Stajich J.E."/>
        </authorList>
    </citation>
    <scope>NUCLEOTIDE SEQUENCE [LARGE SCALE GENOMIC DNA]</scope>
    <source>
        <strain evidence="22 23">LSU 92-RS-03</strain>
    </source>
</reference>
<evidence type="ECO:0000256" key="4">
    <source>
        <dbReference type="ARBA" id="ARBA00012727"/>
    </source>
</evidence>
<keyword evidence="15" id="KW-0539">Nucleus</keyword>
<keyword evidence="11" id="KW-0067">ATP-binding</keyword>
<dbReference type="CDD" id="cd07903">
    <property type="entry name" value="Adenylation_DNA_ligase_IV"/>
    <property type="match status" value="1"/>
</dbReference>
<dbReference type="SUPFAM" id="SSF56091">
    <property type="entry name" value="DNA ligase/mRNA capping enzyme, catalytic domain"/>
    <property type="match status" value="1"/>
</dbReference>
<gene>
    <name evidence="22" type="primary">LIG4_1</name>
    <name evidence="22" type="ORF">CU098_001179</name>
</gene>
<evidence type="ECO:0000256" key="10">
    <source>
        <dbReference type="ARBA" id="ARBA00022763"/>
    </source>
</evidence>
<dbReference type="EC" id="6.5.1.1" evidence="4"/>
<dbReference type="GO" id="GO:0006310">
    <property type="term" value="P:DNA recombination"/>
    <property type="evidence" value="ECO:0007669"/>
    <property type="project" value="UniProtKB-KW"/>
</dbReference>
<evidence type="ECO:0000256" key="16">
    <source>
        <dbReference type="ARBA" id="ARBA00030676"/>
    </source>
</evidence>
<dbReference type="InterPro" id="IPR012310">
    <property type="entry name" value="DNA_ligase_ATP-dep_cent"/>
</dbReference>
<dbReference type="PANTHER" id="PTHR45997:SF1">
    <property type="entry name" value="DNA LIGASE 4"/>
    <property type="match status" value="1"/>
</dbReference>
<evidence type="ECO:0000256" key="2">
    <source>
        <dbReference type="ARBA" id="ARBA00004123"/>
    </source>
</evidence>
<evidence type="ECO:0000259" key="21">
    <source>
        <dbReference type="PROSITE" id="PS50172"/>
    </source>
</evidence>
<evidence type="ECO:0000256" key="8">
    <source>
        <dbReference type="ARBA" id="ARBA00022737"/>
    </source>
</evidence>
<dbReference type="GO" id="GO:0046872">
    <property type="term" value="F:metal ion binding"/>
    <property type="evidence" value="ECO:0007669"/>
    <property type="project" value="UniProtKB-KW"/>
</dbReference>
<feature type="domain" description="BRCT" evidence="21">
    <location>
        <begin position="568"/>
        <end position="662"/>
    </location>
</feature>
<dbReference type="SUPFAM" id="SSF50249">
    <property type="entry name" value="Nucleic acid-binding proteins"/>
    <property type="match status" value="1"/>
</dbReference>
<keyword evidence="14" id="KW-0234">DNA repair</keyword>
<comment type="subcellular location">
    <subcellularLocation>
        <location evidence="2">Nucleus</location>
    </subcellularLocation>
</comment>
<dbReference type="Gene3D" id="3.30.470.30">
    <property type="entry name" value="DNA ligase/mRNA capping enzyme"/>
    <property type="match status" value="1"/>
</dbReference>
<evidence type="ECO:0000256" key="5">
    <source>
        <dbReference type="ARBA" id="ARBA00022073"/>
    </source>
</evidence>
<dbReference type="GO" id="GO:0032807">
    <property type="term" value="C:DNA ligase IV complex"/>
    <property type="evidence" value="ECO:0007669"/>
    <property type="project" value="TreeGrafter"/>
</dbReference>
<feature type="domain" description="ATP-dependent DNA ligase family profile" evidence="20">
    <location>
        <begin position="275"/>
        <end position="409"/>
    </location>
</feature>
<dbReference type="Pfam" id="PF04675">
    <property type="entry name" value="DNA_ligase_A_N"/>
    <property type="match status" value="1"/>
</dbReference>
<evidence type="ECO:0000256" key="1">
    <source>
        <dbReference type="ARBA" id="ARBA00001946"/>
    </source>
</evidence>
<keyword evidence="9" id="KW-0547">Nucleotide-binding</keyword>
<dbReference type="InterPro" id="IPR000977">
    <property type="entry name" value="DNA_ligase_ATP-dep"/>
</dbReference>
<dbReference type="NCBIfam" id="TIGR00574">
    <property type="entry name" value="dnl1"/>
    <property type="match status" value="1"/>
</dbReference>
<dbReference type="PROSITE" id="PS00333">
    <property type="entry name" value="DNA_LIGASE_A2"/>
    <property type="match status" value="1"/>
</dbReference>
<dbReference type="InterPro" id="IPR012308">
    <property type="entry name" value="DNA_ligase_ATP-dep_N"/>
</dbReference>
<evidence type="ECO:0000259" key="20">
    <source>
        <dbReference type="PROSITE" id="PS50160"/>
    </source>
</evidence>
<comment type="caution">
    <text evidence="22">The sequence shown here is derived from an EMBL/GenBank/DDBJ whole genome shotgun (WGS) entry which is preliminary data.</text>
</comment>
<organism evidence="22 23">
    <name type="scientific">Rhizopus stolonifer</name>
    <name type="common">Rhizopus nigricans</name>
    <dbReference type="NCBI Taxonomy" id="4846"/>
    <lineage>
        <taxon>Eukaryota</taxon>
        <taxon>Fungi</taxon>
        <taxon>Fungi incertae sedis</taxon>
        <taxon>Mucoromycota</taxon>
        <taxon>Mucoromycotina</taxon>
        <taxon>Mucoromycetes</taxon>
        <taxon>Mucorales</taxon>
        <taxon>Mucorineae</taxon>
        <taxon>Rhizopodaceae</taxon>
        <taxon>Rhizopus</taxon>
    </lineage>
</organism>
<protein>
    <recommendedName>
        <fullName evidence="5">DNA ligase 4</fullName>
        <ecNumber evidence="4">6.5.1.1</ecNumber>
    </recommendedName>
    <alternativeName>
        <fullName evidence="17">DNA ligase IV</fullName>
    </alternativeName>
    <alternativeName>
        <fullName evidence="16">Polydeoxyribonucleotide synthase [ATP] 4</fullName>
    </alternativeName>
</protein>
<dbReference type="GO" id="GO:0006303">
    <property type="term" value="P:double-strand break repair via nonhomologous end joining"/>
    <property type="evidence" value="ECO:0007669"/>
    <property type="project" value="TreeGrafter"/>
</dbReference>
<dbReference type="PANTHER" id="PTHR45997">
    <property type="entry name" value="DNA LIGASE 4"/>
    <property type="match status" value="1"/>
</dbReference>
<sequence>MYQLREDRLATLFIKTLGIDPHSIDGIRLKKYKVPSAHNTTAGNFPLIAYEEIKKRSIVQESFKTVKDTNDYLDQLAEKDVDQVVVFKEILNNYTAEQVQWIIRIILKDLRIHCGEKIILDAVKEGAYDTWTANKALYELCQLGDRLTEVGSKKKGVAHLFERFVPQTAQQYSDKLLEEMQKPFYIEKKYDGERVLMHYDRDKDQFLWHSRKRVTENDLYGATSRDMTKLSGHIHHGIKAKKVILDGEMLAYDPTEQKFLPFGTLKDASKSRDINDPTQPHPCYLVFDILLFNDTPLVDNKLEDRLKVLSTVMKEQGMHLRFVTRKHVSTKEEVNTALEEALLNHEEGIVIKDPSSMYKLSQRSSHWLKYKPTHLDSLVDTCDLVVVGARHGQGTRAGKFASILCAVRDDRIPETEPPRFVTFTLAGGGLNQQIMRELQHLMKTRTEHDPKRIPAWLVHPEKGGETFNIIVDYQDNIVVEVKGVEIVDSTKFGLQSTLRFPVMKGFRHDKGWQDIMTYTDAVNAKAEGAVGKKRAAHDRIDRVKGKKARRGTVLLASQRGVDSSQVVQHTTIFENTKFFVITGAKVNKHQPGISKDELDLLIKANGGEYTQNKNADILIAGVTNSRVQSIIQYVKNKDILLPNYIMDSIEAGRLLPIQPKYMLYTSPETANMFAKKMDPYGDSYTKPVKAGDLDEIMERMNPTEEYDDKDRRDIALQLQERYFTEGISGMVFLNSVAYFDFDTSMSPTQPSPINLAWVEWKKKTEAMEMAKACFEFEAGQVTQDIHDERITHIVMNGPDRLQELTNVFVNRPLPRFVTLEWINKCFEEEVILDESEFHPKYTQRL</sequence>
<dbReference type="InterPro" id="IPR012309">
    <property type="entry name" value="DNA_ligase_ATP-dep_C"/>
</dbReference>
<evidence type="ECO:0000313" key="22">
    <source>
        <dbReference type="EMBL" id="RCH98388.1"/>
    </source>
</evidence>
<evidence type="ECO:0000256" key="7">
    <source>
        <dbReference type="ARBA" id="ARBA00022723"/>
    </source>
</evidence>
<evidence type="ECO:0000256" key="3">
    <source>
        <dbReference type="ARBA" id="ARBA00007572"/>
    </source>
</evidence>
<dbReference type="InterPro" id="IPR036599">
    <property type="entry name" value="DNA_ligase_N_sf"/>
</dbReference>
<comment type="catalytic activity">
    <reaction evidence="18">
        <text>ATP + (deoxyribonucleotide)n-3'-hydroxyl + 5'-phospho-(deoxyribonucleotide)m = (deoxyribonucleotide)n+m + AMP + diphosphate.</text>
        <dbReference type="EC" id="6.5.1.1"/>
    </reaction>
</comment>
<evidence type="ECO:0000256" key="18">
    <source>
        <dbReference type="ARBA" id="ARBA00034003"/>
    </source>
</evidence>
<dbReference type="InterPro" id="IPR012340">
    <property type="entry name" value="NA-bd_OB-fold"/>
</dbReference>
<comment type="cofactor">
    <cofactor evidence="1">
        <name>Mg(2+)</name>
        <dbReference type="ChEBI" id="CHEBI:18420"/>
    </cofactor>
</comment>
<keyword evidence="7" id="KW-0479">Metal-binding</keyword>
<dbReference type="EMBL" id="PJQM01002072">
    <property type="protein sequence ID" value="RCH98388.1"/>
    <property type="molecule type" value="Genomic_DNA"/>
</dbReference>
<dbReference type="OrthoDB" id="151490at2759"/>
<dbReference type="Proteomes" id="UP000253551">
    <property type="component" value="Unassembled WGS sequence"/>
</dbReference>
<evidence type="ECO:0000256" key="11">
    <source>
        <dbReference type="ARBA" id="ARBA00022840"/>
    </source>
</evidence>
<keyword evidence="12" id="KW-0460">Magnesium</keyword>
<comment type="similarity">
    <text evidence="3 19">Belongs to the ATP-dependent DNA ligase family.</text>
</comment>
<keyword evidence="6 22" id="KW-0436">Ligase</keyword>
<dbReference type="PROSITE" id="PS50172">
    <property type="entry name" value="BRCT"/>
    <property type="match status" value="2"/>
</dbReference>